<evidence type="ECO:0000313" key="2">
    <source>
        <dbReference type="Proteomes" id="UP001487305"/>
    </source>
</evidence>
<protein>
    <submittedName>
        <fullName evidence="1">Uncharacterized protein</fullName>
    </submittedName>
</protein>
<sequence>MGWFSVRIQRRQKTVSHMRFDDQALLPTLLASACRIAMLLRDSMATMYESGKNRADLGRTRADVGAWGAATRNRACAVLARGVRWPASVPMPSYRISHGDRIPHPFAHHSDANAWADLFVGGASPYG</sequence>
<organism evidence="1 2">
    <name type="scientific">Raoultibacter massiliensis</name>
    <dbReference type="NCBI Taxonomy" id="1852371"/>
    <lineage>
        <taxon>Bacteria</taxon>
        <taxon>Bacillati</taxon>
        <taxon>Actinomycetota</taxon>
        <taxon>Coriobacteriia</taxon>
        <taxon>Eggerthellales</taxon>
        <taxon>Eggerthellaceae</taxon>
        <taxon>Raoultibacter</taxon>
    </lineage>
</organism>
<evidence type="ECO:0000313" key="1">
    <source>
        <dbReference type="EMBL" id="MEQ3363349.1"/>
    </source>
</evidence>
<keyword evidence="2" id="KW-1185">Reference proteome</keyword>
<comment type="caution">
    <text evidence="1">The sequence shown here is derived from an EMBL/GenBank/DDBJ whole genome shotgun (WGS) entry which is preliminary data.</text>
</comment>
<proteinExistence type="predicted"/>
<dbReference type="RefSeq" id="WP_349227618.1">
    <property type="nucleotide sequence ID" value="NZ_JBBNOP010000008.1"/>
</dbReference>
<gene>
    <name evidence="1" type="ORF">AAA083_10225</name>
</gene>
<name>A0ABV1JE52_9ACTN</name>
<accession>A0ABV1JE52</accession>
<dbReference type="Proteomes" id="UP001487305">
    <property type="component" value="Unassembled WGS sequence"/>
</dbReference>
<dbReference type="EMBL" id="JBBNOP010000008">
    <property type="protein sequence ID" value="MEQ3363349.1"/>
    <property type="molecule type" value="Genomic_DNA"/>
</dbReference>
<dbReference type="PROSITE" id="PS51257">
    <property type="entry name" value="PROKAR_LIPOPROTEIN"/>
    <property type="match status" value="1"/>
</dbReference>
<reference evidence="1 2" key="1">
    <citation type="submission" date="2024-04" db="EMBL/GenBank/DDBJ databases">
        <title>Human intestinal bacterial collection.</title>
        <authorList>
            <person name="Pauvert C."/>
            <person name="Hitch T.C.A."/>
            <person name="Clavel T."/>
        </authorList>
    </citation>
    <scope>NUCLEOTIDE SEQUENCE [LARGE SCALE GENOMIC DNA]</scope>
    <source>
        <strain evidence="1 2">CLA-KB-H42</strain>
    </source>
</reference>